<organism evidence="7 8">
    <name type="scientific">Caulochytrium protostelioides</name>
    <dbReference type="NCBI Taxonomy" id="1555241"/>
    <lineage>
        <taxon>Eukaryota</taxon>
        <taxon>Fungi</taxon>
        <taxon>Fungi incertae sedis</taxon>
        <taxon>Chytridiomycota</taxon>
        <taxon>Chytridiomycota incertae sedis</taxon>
        <taxon>Chytridiomycetes</taxon>
        <taxon>Caulochytriales</taxon>
        <taxon>Caulochytriaceae</taxon>
        <taxon>Caulochytrium</taxon>
    </lineage>
</organism>
<gene>
    <name evidence="7" type="ORF">CAUPRSCDRAFT_926</name>
</gene>
<evidence type="ECO:0000313" key="8">
    <source>
        <dbReference type="Proteomes" id="UP000268535"/>
    </source>
</evidence>
<feature type="coiled-coil region" evidence="6">
    <location>
        <begin position="108"/>
        <end position="135"/>
    </location>
</feature>
<protein>
    <submittedName>
        <fullName evidence="7">Uncharacterized protein</fullName>
    </submittedName>
</protein>
<dbReference type="EMBL" id="ML009149">
    <property type="protein sequence ID" value="RKO97878.1"/>
    <property type="molecule type" value="Genomic_DNA"/>
</dbReference>
<evidence type="ECO:0000313" key="7">
    <source>
        <dbReference type="EMBL" id="RKO97878.1"/>
    </source>
</evidence>
<reference evidence="8" key="1">
    <citation type="journal article" date="2018" name="Nat. Microbiol.">
        <title>Leveraging single-cell genomics to expand the fungal tree of life.</title>
        <authorList>
            <person name="Ahrendt S.R."/>
            <person name="Quandt C.A."/>
            <person name="Ciobanu D."/>
            <person name="Clum A."/>
            <person name="Salamov A."/>
            <person name="Andreopoulos B."/>
            <person name="Cheng J.F."/>
            <person name="Woyke T."/>
            <person name="Pelin A."/>
            <person name="Henrissat B."/>
            <person name="Reynolds N.K."/>
            <person name="Benny G.L."/>
            <person name="Smith M.E."/>
            <person name="James T.Y."/>
            <person name="Grigoriev I.V."/>
        </authorList>
    </citation>
    <scope>NUCLEOTIDE SEQUENCE [LARGE SCALE GENOMIC DNA]</scope>
    <source>
        <strain evidence="8">ATCC 52028</strain>
    </source>
</reference>
<accession>A0A4P9WZT6</accession>
<feature type="non-terminal residue" evidence="7">
    <location>
        <position position="1"/>
    </location>
</feature>
<evidence type="ECO:0000256" key="6">
    <source>
        <dbReference type="SAM" id="Coils"/>
    </source>
</evidence>
<evidence type="ECO:0000256" key="1">
    <source>
        <dbReference type="ARBA" id="ARBA00004123"/>
    </source>
</evidence>
<keyword evidence="2" id="KW-0678">Repressor</keyword>
<keyword evidence="6" id="KW-0175">Coiled coil</keyword>
<dbReference type="Proteomes" id="UP000268535">
    <property type="component" value="Unassembled WGS sequence"/>
</dbReference>
<dbReference type="PANTHER" id="PTHR21964">
    <property type="entry name" value="BREAST CANCER METASTASIS-SUPPRESSOR 1"/>
    <property type="match status" value="1"/>
</dbReference>
<evidence type="ECO:0000256" key="2">
    <source>
        <dbReference type="ARBA" id="ARBA00022491"/>
    </source>
</evidence>
<keyword evidence="3" id="KW-0805">Transcription regulation</keyword>
<name>A0A4P9WZT6_9FUNG</name>
<proteinExistence type="predicted"/>
<dbReference type="InterPro" id="IPR013907">
    <property type="entry name" value="Sds3"/>
</dbReference>
<dbReference type="GO" id="GO:0010468">
    <property type="term" value="P:regulation of gene expression"/>
    <property type="evidence" value="ECO:0007669"/>
    <property type="project" value="UniProtKB-ARBA"/>
</dbReference>
<evidence type="ECO:0000256" key="5">
    <source>
        <dbReference type="ARBA" id="ARBA00023242"/>
    </source>
</evidence>
<dbReference type="AlphaFoldDB" id="A0A4P9WZT6"/>
<comment type="subcellular location">
    <subcellularLocation>
        <location evidence="1">Nucleus</location>
    </subcellularLocation>
</comment>
<feature type="non-terminal residue" evidence="7">
    <location>
        <position position="137"/>
    </location>
</feature>
<dbReference type="GO" id="GO:0005654">
    <property type="term" value="C:nucleoplasm"/>
    <property type="evidence" value="ECO:0007669"/>
    <property type="project" value="UniProtKB-ARBA"/>
</dbReference>
<keyword evidence="5" id="KW-0539">Nucleus</keyword>
<evidence type="ECO:0000256" key="3">
    <source>
        <dbReference type="ARBA" id="ARBA00023015"/>
    </source>
</evidence>
<evidence type="ECO:0000256" key="4">
    <source>
        <dbReference type="ARBA" id="ARBA00023163"/>
    </source>
</evidence>
<keyword evidence="4" id="KW-0804">Transcription</keyword>
<dbReference type="Pfam" id="PF08598">
    <property type="entry name" value="Sds3"/>
    <property type="match status" value="1"/>
</dbReference>
<sequence>AYAVEPELTKKEKRYRDFAERLDRLDHDFLSTRERIYANKKRAFELELERLDRGDHPEYLERVLLLEMARRSAVRHAELLRAHQEASARALYDREAAASAFDYDAEQQRLKARMLANLEDRRKRLRAERESFDINAD</sequence>